<feature type="region of interest" description="Disordered" evidence="1">
    <location>
        <begin position="22"/>
        <end position="42"/>
    </location>
</feature>
<accession>A0A2P2IYM7</accession>
<evidence type="ECO:0000256" key="1">
    <source>
        <dbReference type="SAM" id="MobiDB-lite"/>
    </source>
</evidence>
<proteinExistence type="predicted"/>
<dbReference type="EMBL" id="GGEC01005817">
    <property type="protein sequence ID" value="MBW86300.1"/>
    <property type="molecule type" value="Transcribed_RNA"/>
</dbReference>
<dbReference type="AlphaFoldDB" id="A0A2P2IYM7"/>
<protein>
    <submittedName>
        <fullName evidence="2">Uncharacterized protein</fullName>
    </submittedName>
</protein>
<evidence type="ECO:0000313" key="2">
    <source>
        <dbReference type="EMBL" id="MBW86300.1"/>
    </source>
</evidence>
<reference evidence="2" key="1">
    <citation type="submission" date="2018-02" db="EMBL/GenBank/DDBJ databases">
        <title>Rhizophora mucronata_Transcriptome.</title>
        <authorList>
            <person name="Meera S.P."/>
            <person name="Sreeshan A."/>
            <person name="Augustine A."/>
        </authorList>
    </citation>
    <scope>NUCLEOTIDE SEQUENCE</scope>
    <source>
        <tissue evidence="2">Leaf</tissue>
    </source>
</reference>
<organism evidence="2">
    <name type="scientific">Rhizophora mucronata</name>
    <name type="common">Asiatic mangrove</name>
    <dbReference type="NCBI Taxonomy" id="61149"/>
    <lineage>
        <taxon>Eukaryota</taxon>
        <taxon>Viridiplantae</taxon>
        <taxon>Streptophyta</taxon>
        <taxon>Embryophyta</taxon>
        <taxon>Tracheophyta</taxon>
        <taxon>Spermatophyta</taxon>
        <taxon>Magnoliopsida</taxon>
        <taxon>eudicotyledons</taxon>
        <taxon>Gunneridae</taxon>
        <taxon>Pentapetalae</taxon>
        <taxon>rosids</taxon>
        <taxon>fabids</taxon>
        <taxon>Malpighiales</taxon>
        <taxon>Rhizophoraceae</taxon>
        <taxon>Rhizophora</taxon>
    </lineage>
</organism>
<sequence length="42" mass="4684">MDGWMIVGRWLLLSLPLLPPKPPLKPNRKMLSGGNGSGKQWL</sequence>
<name>A0A2P2IYM7_RHIMU</name>
<feature type="compositionally biased region" description="Gly residues" evidence="1">
    <location>
        <begin position="33"/>
        <end position="42"/>
    </location>
</feature>